<evidence type="ECO:0000313" key="1">
    <source>
        <dbReference type="EMBL" id="NBH61743.1"/>
    </source>
</evidence>
<dbReference type="Proteomes" id="UP000446866">
    <property type="component" value="Unassembled WGS sequence"/>
</dbReference>
<name>A0A845QLY8_9FIRM</name>
<dbReference type="AlphaFoldDB" id="A0A845QLY8"/>
<gene>
    <name evidence="1" type="ORF">D0435_08770</name>
</gene>
<reference evidence="1 2" key="1">
    <citation type="submission" date="2018-08" db="EMBL/GenBank/DDBJ databases">
        <title>Murine metabolic-syndrome-specific gut microbial biobank.</title>
        <authorList>
            <person name="Liu C."/>
        </authorList>
    </citation>
    <scope>NUCLEOTIDE SEQUENCE [LARGE SCALE GENOMIC DNA]</scope>
    <source>
        <strain evidence="1 2">28</strain>
    </source>
</reference>
<dbReference type="EMBL" id="QXWK01000014">
    <property type="protein sequence ID" value="NBH61743.1"/>
    <property type="molecule type" value="Genomic_DNA"/>
</dbReference>
<accession>A0A845QLY8</accession>
<proteinExistence type="predicted"/>
<protein>
    <submittedName>
        <fullName evidence="1">Uncharacterized protein</fullName>
    </submittedName>
</protein>
<sequence>MYNSKTHVAYELKRLLTTKRRYQERLEQLPQGYLKLCASNGRPYYMRLKDGQKQYLGNGAKEEVQKLQERRFLEVTIRNIEYNQGLMEQYLDQYRPTEPHEVMQSLPKAYQRYDTYWAEGILNPKQWEFADYNKSNFHPEHLTHKTQKGEFVRSKSEALIADILYERGIPYHYEERLLLGDKTVVPDFKVLVRSENRFKFLEHCTMIENERYIRSFIWKMQQYQAHGYLPWRDIFYTFDDVDGSIDTFSINKMLDHYFE</sequence>
<dbReference type="RefSeq" id="WP_160202027.1">
    <property type="nucleotide sequence ID" value="NZ_QXWK01000014.1"/>
</dbReference>
<keyword evidence="2" id="KW-1185">Reference proteome</keyword>
<evidence type="ECO:0000313" key="2">
    <source>
        <dbReference type="Proteomes" id="UP000446866"/>
    </source>
</evidence>
<comment type="caution">
    <text evidence="1">The sequence shown here is derived from an EMBL/GenBank/DDBJ whole genome shotgun (WGS) entry which is preliminary data.</text>
</comment>
<organism evidence="1 2">
    <name type="scientific">Anaerotruncus colihominis</name>
    <dbReference type="NCBI Taxonomy" id="169435"/>
    <lineage>
        <taxon>Bacteria</taxon>
        <taxon>Bacillati</taxon>
        <taxon>Bacillota</taxon>
        <taxon>Clostridia</taxon>
        <taxon>Eubacteriales</taxon>
        <taxon>Oscillospiraceae</taxon>
        <taxon>Anaerotruncus</taxon>
    </lineage>
</organism>